<evidence type="ECO:0000256" key="7">
    <source>
        <dbReference type="SAM" id="MobiDB-lite"/>
    </source>
</evidence>
<dbReference type="Pfam" id="PF12796">
    <property type="entry name" value="Ank_2"/>
    <property type="match status" value="4"/>
</dbReference>
<dbReference type="Proteomes" id="UP001210211">
    <property type="component" value="Unassembled WGS sequence"/>
</dbReference>
<evidence type="ECO:0000256" key="3">
    <source>
        <dbReference type="ARBA" id="ARBA00022737"/>
    </source>
</evidence>
<dbReference type="InterPro" id="IPR036770">
    <property type="entry name" value="Ankyrin_rpt-contain_sf"/>
</dbReference>
<dbReference type="AlphaFoldDB" id="A0AAD6EU66"/>
<sequence>MDPSTSSSSTNGTPRDGRLLGAPISDNQHPANPPMEISSSSQDQSITNRLLEAAMSGNYSDMKHMFLKDPKVLRGTTSHGATCLHISSILGHEKFSMAVLELNQPLSKYLLSKTNSYGETPLIVAVTCGHVSVAFALLKQYKQLQLSEMILKQDNNGDNALHHAIRNGYSNLALKLINAEPDLSQGVNKYGESPMYIAVMRGFNDVFKQLWETSMASHKGPFGDNALHAAVRNENLGIIRTIMRSCPELAREENKSGHTPVHYAVYRNQTDVSRVILGFDRSLGYLVNSINEGNPLLVSAASRGHIDVAEEILKHCPDAPYSNSANLTILHQAVIYDRVKFVEYILQNRQLDKLINNRDKDGFTALHHAVKSCNPKIVRALLAHKEIDVRIYDSQGRPAFWQLIETKDSTKSLNWNEVFMLMSKADPQAAPFYREVAMKKVTVKSKEEIKSLTETYTKNTSLVAIFIATITFAAAFTLPGGYSNNSGTEGLPILARKTALKAFLISDTLAMCSSLAVAFLCILARWEDLEFLLYYRSFTKKLMWFAYMATTVAFATGLYTVAAPCIQWLAILVCVLCIALPFLTKLLGEWPLLKLQLRLLRDFQSDFLDMV</sequence>
<dbReference type="PANTHER" id="PTHR24186:SF54">
    <property type="entry name" value="PGG DOMAIN-CONTAINING PROTEIN"/>
    <property type="match status" value="1"/>
</dbReference>
<evidence type="ECO:0000256" key="1">
    <source>
        <dbReference type="ARBA" id="ARBA00004141"/>
    </source>
</evidence>
<keyword evidence="2 8" id="KW-0812">Transmembrane</keyword>
<evidence type="ECO:0000256" key="8">
    <source>
        <dbReference type="SAM" id="Phobius"/>
    </source>
</evidence>
<dbReference type="InterPro" id="IPR002110">
    <property type="entry name" value="Ankyrin_rpt"/>
</dbReference>
<evidence type="ECO:0000256" key="6">
    <source>
        <dbReference type="ARBA" id="ARBA00023136"/>
    </source>
</evidence>
<keyword evidence="4 8" id="KW-1133">Transmembrane helix</keyword>
<evidence type="ECO:0000256" key="4">
    <source>
        <dbReference type="ARBA" id="ARBA00022989"/>
    </source>
</evidence>
<keyword evidence="3" id="KW-0677">Repeat</keyword>
<feature type="region of interest" description="Disordered" evidence="7">
    <location>
        <begin position="1"/>
        <end position="44"/>
    </location>
</feature>
<name>A0AAD6EU66_9POAL</name>
<protein>
    <recommendedName>
        <fullName evidence="9">PGG domain-containing protein</fullName>
    </recommendedName>
</protein>
<dbReference type="EMBL" id="JAMRDG010000001">
    <property type="protein sequence ID" value="KAJ3701276.1"/>
    <property type="molecule type" value="Genomic_DNA"/>
</dbReference>
<keyword evidence="5" id="KW-0040">ANK repeat</keyword>
<keyword evidence="11" id="KW-1185">Reference proteome</keyword>
<dbReference type="SMART" id="SM00248">
    <property type="entry name" value="ANK"/>
    <property type="match status" value="9"/>
</dbReference>
<accession>A0AAD6EU66</accession>
<gene>
    <name evidence="10" type="ORF">LUZ61_004981</name>
</gene>
<evidence type="ECO:0000256" key="5">
    <source>
        <dbReference type="ARBA" id="ARBA00023043"/>
    </source>
</evidence>
<dbReference type="Gene3D" id="1.25.40.20">
    <property type="entry name" value="Ankyrin repeat-containing domain"/>
    <property type="match status" value="1"/>
</dbReference>
<proteinExistence type="predicted"/>
<evidence type="ECO:0000259" key="9">
    <source>
        <dbReference type="Pfam" id="PF13962"/>
    </source>
</evidence>
<feature type="transmembrane region" description="Helical" evidence="8">
    <location>
        <begin position="462"/>
        <end position="482"/>
    </location>
</feature>
<feature type="compositionally biased region" description="Low complexity" evidence="7">
    <location>
        <begin position="1"/>
        <end position="10"/>
    </location>
</feature>
<dbReference type="GO" id="GO:0005886">
    <property type="term" value="C:plasma membrane"/>
    <property type="evidence" value="ECO:0007669"/>
    <property type="project" value="TreeGrafter"/>
</dbReference>
<evidence type="ECO:0000256" key="2">
    <source>
        <dbReference type="ARBA" id="ARBA00022692"/>
    </source>
</evidence>
<feature type="transmembrane region" description="Helical" evidence="8">
    <location>
        <begin position="502"/>
        <end position="523"/>
    </location>
</feature>
<dbReference type="SUPFAM" id="SSF48403">
    <property type="entry name" value="Ankyrin repeat"/>
    <property type="match status" value="1"/>
</dbReference>
<feature type="transmembrane region" description="Helical" evidence="8">
    <location>
        <begin position="544"/>
        <end position="562"/>
    </location>
</feature>
<keyword evidence="6 8" id="KW-0472">Membrane</keyword>
<comment type="caution">
    <text evidence="10">The sequence shown here is derived from an EMBL/GenBank/DDBJ whole genome shotgun (WGS) entry which is preliminary data.</text>
</comment>
<comment type="subcellular location">
    <subcellularLocation>
        <location evidence="1">Membrane</location>
        <topology evidence="1">Multi-pass membrane protein</topology>
    </subcellularLocation>
</comment>
<evidence type="ECO:0000313" key="10">
    <source>
        <dbReference type="EMBL" id="KAJ3701276.1"/>
    </source>
</evidence>
<reference evidence="10 11" key="1">
    <citation type="journal article" date="2022" name="Cell">
        <title>Repeat-based holocentromeres influence genome architecture and karyotype evolution.</title>
        <authorList>
            <person name="Hofstatter P.G."/>
            <person name="Thangavel G."/>
            <person name="Lux T."/>
            <person name="Neumann P."/>
            <person name="Vondrak T."/>
            <person name="Novak P."/>
            <person name="Zhang M."/>
            <person name="Costa L."/>
            <person name="Castellani M."/>
            <person name="Scott A."/>
            <person name="Toegelov H."/>
            <person name="Fuchs J."/>
            <person name="Mata-Sucre Y."/>
            <person name="Dias Y."/>
            <person name="Vanzela A.L.L."/>
            <person name="Huettel B."/>
            <person name="Almeida C.C.S."/>
            <person name="Simkova H."/>
            <person name="Souza G."/>
            <person name="Pedrosa-Harand A."/>
            <person name="Macas J."/>
            <person name="Mayer K.F.X."/>
            <person name="Houben A."/>
            <person name="Marques A."/>
        </authorList>
    </citation>
    <scope>NUCLEOTIDE SEQUENCE [LARGE SCALE GENOMIC DNA]</scope>
    <source>
        <strain evidence="10">RhyTen1mFocal</strain>
    </source>
</reference>
<organism evidence="10 11">
    <name type="scientific">Rhynchospora tenuis</name>
    <dbReference type="NCBI Taxonomy" id="198213"/>
    <lineage>
        <taxon>Eukaryota</taxon>
        <taxon>Viridiplantae</taxon>
        <taxon>Streptophyta</taxon>
        <taxon>Embryophyta</taxon>
        <taxon>Tracheophyta</taxon>
        <taxon>Spermatophyta</taxon>
        <taxon>Magnoliopsida</taxon>
        <taxon>Liliopsida</taxon>
        <taxon>Poales</taxon>
        <taxon>Cyperaceae</taxon>
        <taxon>Cyperoideae</taxon>
        <taxon>Rhynchosporeae</taxon>
        <taxon>Rhynchospora</taxon>
    </lineage>
</organism>
<dbReference type="PANTHER" id="PTHR24186">
    <property type="entry name" value="PROTEIN PHOSPHATASE 1 REGULATORY SUBUNIT"/>
    <property type="match status" value="1"/>
</dbReference>
<dbReference type="Pfam" id="PF13962">
    <property type="entry name" value="PGG"/>
    <property type="match status" value="1"/>
</dbReference>
<feature type="domain" description="PGG" evidence="9">
    <location>
        <begin position="454"/>
        <end position="561"/>
    </location>
</feature>
<evidence type="ECO:0000313" key="11">
    <source>
        <dbReference type="Proteomes" id="UP001210211"/>
    </source>
</evidence>
<dbReference type="InterPro" id="IPR026961">
    <property type="entry name" value="PGG_dom"/>
</dbReference>
<feature type="transmembrane region" description="Helical" evidence="8">
    <location>
        <begin position="568"/>
        <end position="588"/>
    </location>
</feature>